<keyword evidence="1" id="KW-0472">Membrane</keyword>
<dbReference type="RefSeq" id="WP_188690424.1">
    <property type="nucleotide sequence ID" value="NZ_BMLS01000001.1"/>
</dbReference>
<reference evidence="2" key="2">
    <citation type="submission" date="2020-09" db="EMBL/GenBank/DDBJ databases">
        <authorList>
            <person name="Sun Q."/>
            <person name="Zhou Y."/>
        </authorList>
    </citation>
    <scope>NUCLEOTIDE SEQUENCE</scope>
    <source>
        <strain evidence="2">CGMCC 1.7086</strain>
    </source>
</reference>
<organism evidence="2 3">
    <name type="scientific">Bowmanella pacifica</name>
    <dbReference type="NCBI Taxonomy" id="502051"/>
    <lineage>
        <taxon>Bacteria</taxon>
        <taxon>Pseudomonadati</taxon>
        <taxon>Pseudomonadota</taxon>
        <taxon>Gammaproteobacteria</taxon>
        <taxon>Alteromonadales</taxon>
        <taxon>Alteromonadaceae</taxon>
        <taxon>Bowmanella</taxon>
    </lineage>
</organism>
<accession>A0A918DGK1</accession>
<dbReference type="Proteomes" id="UP000606935">
    <property type="component" value="Unassembled WGS sequence"/>
</dbReference>
<proteinExistence type="predicted"/>
<keyword evidence="1" id="KW-1133">Transmembrane helix</keyword>
<keyword evidence="1" id="KW-0812">Transmembrane</keyword>
<dbReference type="EMBL" id="BMLS01000001">
    <property type="protein sequence ID" value="GGO65472.1"/>
    <property type="molecule type" value="Genomic_DNA"/>
</dbReference>
<evidence type="ECO:0000256" key="1">
    <source>
        <dbReference type="SAM" id="Phobius"/>
    </source>
</evidence>
<evidence type="ECO:0000313" key="3">
    <source>
        <dbReference type="Proteomes" id="UP000606935"/>
    </source>
</evidence>
<sequence length="191" mass="22011">MNNDEQLKALYQQRKSQTKPPHSTRQLLLAKARAEQVKPSYNLWNWTLGVSLCAALLVLFQYVGLFHQQWQPTYEVIQVHRWHEESQTEELAAVLAEKARIEHADNYARYLQGQQIVTAHHKRLARLVNTEDGWGLQTCDQELVLLTAQLVEQLLNSRRLEQQLKKGDEVEIAYDAAGRILTIKPASKLSC</sequence>
<protein>
    <submittedName>
        <fullName evidence="2">Uncharacterized protein</fullName>
    </submittedName>
</protein>
<comment type="caution">
    <text evidence="2">The sequence shown here is derived from an EMBL/GenBank/DDBJ whole genome shotgun (WGS) entry which is preliminary data.</text>
</comment>
<reference evidence="2" key="1">
    <citation type="journal article" date="2014" name="Int. J. Syst. Evol. Microbiol.">
        <title>Complete genome sequence of Corynebacterium casei LMG S-19264T (=DSM 44701T), isolated from a smear-ripened cheese.</title>
        <authorList>
            <consortium name="US DOE Joint Genome Institute (JGI-PGF)"/>
            <person name="Walter F."/>
            <person name="Albersmeier A."/>
            <person name="Kalinowski J."/>
            <person name="Ruckert C."/>
        </authorList>
    </citation>
    <scope>NUCLEOTIDE SEQUENCE</scope>
    <source>
        <strain evidence="2">CGMCC 1.7086</strain>
    </source>
</reference>
<keyword evidence="3" id="KW-1185">Reference proteome</keyword>
<feature type="transmembrane region" description="Helical" evidence="1">
    <location>
        <begin position="43"/>
        <end position="65"/>
    </location>
</feature>
<dbReference type="AlphaFoldDB" id="A0A918DGK1"/>
<evidence type="ECO:0000313" key="2">
    <source>
        <dbReference type="EMBL" id="GGO65472.1"/>
    </source>
</evidence>
<name>A0A918DGK1_9ALTE</name>
<gene>
    <name evidence="2" type="ORF">GCM10010982_07360</name>
</gene>